<comment type="caution">
    <text evidence="1">The sequence shown here is derived from an EMBL/GenBank/DDBJ whole genome shotgun (WGS) entry which is preliminary data.</text>
</comment>
<sequence>MEFFLLMIAPHLVLAACVLVVFLWGGRRSDYFHND</sequence>
<evidence type="ECO:0000313" key="1">
    <source>
        <dbReference type="EMBL" id="MFD2706318.1"/>
    </source>
</evidence>
<dbReference type="RefSeq" id="WP_380713616.1">
    <property type="nucleotide sequence ID" value="NZ_JBHUML010000003.1"/>
</dbReference>
<dbReference type="InterPro" id="IPR054381">
    <property type="entry name" value="CydS"/>
</dbReference>
<reference evidence="2" key="1">
    <citation type="journal article" date="2019" name="Int. J. Syst. Evol. Microbiol.">
        <title>The Global Catalogue of Microorganisms (GCM) 10K type strain sequencing project: providing services to taxonomists for standard genome sequencing and annotation.</title>
        <authorList>
            <consortium name="The Broad Institute Genomics Platform"/>
            <consortium name="The Broad Institute Genome Sequencing Center for Infectious Disease"/>
            <person name="Wu L."/>
            <person name="Ma J."/>
        </authorList>
    </citation>
    <scope>NUCLEOTIDE SEQUENCE [LARGE SCALE GENOMIC DNA]</scope>
    <source>
        <strain evidence="2">KCTC 33792</strain>
    </source>
</reference>
<protein>
    <submittedName>
        <fullName evidence="1">Uncharacterized protein</fullName>
    </submittedName>
</protein>
<dbReference type="Proteomes" id="UP001597520">
    <property type="component" value="Unassembled WGS sequence"/>
</dbReference>
<dbReference type="EMBL" id="JBHUML010000003">
    <property type="protein sequence ID" value="MFD2706318.1"/>
    <property type="molecule type" value="Genomic_DNA"/>
</dbReference>
<proteinExistence type="predicted"/>
<evidence type="ECO:0000313" key="2">
    <source>
        <dbReference type="Proteomes" id="UP001597520"/>
    </source>
</evidence>
<accession>A0ABW5T462</accession>
<name>A0ABW5T462_9BACI</name>
<gene>
    <name evidence="1" type="ORF">ACFSUB_12685</name>
</gene>
<dbReference type="Pfam" id="PF22282">
    <property type="entry name" value="CydS"/>
    <property type="match status" value="1"/>
</dbReference>
<keyword evidence="2" id="KW-1185">Reference proteome</keyword>
<organism evidence="1 2">
    <name type="scientific">Salibacterium lacus</name>
    <dbReference type="NCBI Taxonomy" id="1898109"/>
    <lineage>
        <taxon>Bacteria</taxon>
        <taxon>Bacillati</taxon>
        <taxon>Bacillota</taxon>
        <taxon>Bacilli</taxon>
        <taxon>Bacillales</taxon>
        <taxon>Bacillaceae</taxon>
    </lineage>
</organism>